<dbReference type="EMBL" id="LFKP01000016">
    <property type="protein sequence ID" value="OHV93818.1"/>
    <property type="molecule type" value="Genomic_DNA"/>
</dbReference>
<dbReference type="Proteomes" id="UP000179840">
    <property type="component" value="Unassembled WGS sequence"/>
</dbReference>
<gene>
    <name evidence="1" type="ORF">AKG95_29250</name>
</gene>
<dbReference type="AlphaFoldDB" id="A0A1S1U143"/>
<proteinExistence type="predicted"/>
<evidence type="ECO:0008006" key="3">
    <source>
        <dbReference type="Google" id="ProtNLM"/>
    </source>
</evidence>
<keyword evidence="1" id="KW-0614">Plasmid</keyword>
<name>A0A1S1U143_9BURK</name>
<accession>A0A1S1U143</accession>
<organism evidence="1 2">
    <name type="scientific">Janthinobacterium lividum</name>
    <dbReference type="NCBI Taxonomy" id="29581"/>
    <lineage>
        <taxon>Bacteria</taxon>
        <taxon>Pseudomonadati</taxon>
        <taxon>Pseudomonadota</taxon>
        <taxon>Betaproteobacteria</taxon>
        <taxon>Burkholderiales</taxon>
        <taxon>Oxalobacteraceae</taxon>
        <taxon>Janthinobacterium</taxon>
    </lineage>
</organism>
<comment type="caution">
    <text evidence="1">The sequence shown here is derived from an EMBL/GenBank/DDBJ whole genome shotgun (WGS) entry which is preliminary data.</text>
</comment>
<reference evidence="1 2" key="1">
    <citation type="submission" date="2015-06" db="EMBL/GenBank/DDBJ databases">
        <title>Draft genome sequencing of a biphenyl-degrading bacterium, Janthinobacterium lividum MEG1.</title>
        <authorList>
            <person name="Shimodaira J."/>
            <person name="Hatta T."/>
        </authorList>
    </citation>
    <scope>NUCLEOTIDE SEQUENCE [LARGE SCALE GENOMIC DNA]</scope>
    <source>
        <strain evidence="1 2">MEG1</strain>
        <plasmid evidence="1">pMEG01</plasmid>
    </source>
</reference>
<evidence type="ECO:0000313" key="2">
    <source>
        <dbReference type="Proteomes" id="UP000179840"/>
    </source>
</evidence>
<protein>
    <recommendedName>
        <fullName evidence="3">DUF2188 domain-containing protein</fullName>
    </recommendedName>
</protein>
<evidence type="ECO:0000313" key="1">
    <source>
        <dbReference type="EMBL" id="OHV93818.1"/>
    </source>
</evidence>
<geneLocation type="plasmid" evidence="1">
    <name>pMEG01</name>
</geneLocation>
<sequence length="64" mass="6970">MEEVILQIWKTASGQWAGRILRGDVEGGRVAGCTSKDDVEHQALEAGIEFDRIEMLGSMPPVQG</sequence>
<dbReference type="RefSeq" id="WP_071080538.1">
    <property type="nucleotide sequence ID" value="NZ_LFKP01000016.1"/>
</dbReference>